<proteinExistence type="predicted"/>
<comment type="caution">
    <text evidence="2">The sequence shown here is derived from an EMBL/GenBank/DDBJ whole genome shotgun (WGS) entry which is preliminary data.</text>
</comment>
<organism evidence="2 3">
    <name type="scientific">Oryza meyeriana var. granulata</name>
    <dbReference type="NCBI Taxonomy" id="110450"/>
    <lineage>
        <taxon>Eukaryota</taxon>
        <taxon>Viridiplantae</taxon>
        <taxon>Streptophyta</taxon>
        <taxon>Embryophyta</taxon>
        <taxon>Tracheophyta</taxon>
        <taxon>Spermatophyta</taxon>
        <taxon>Magnoliopsida</taxon>
        <taxon>Liliopsida</taxon>
        <taxon>Poales</taxon>
        <taxon>Poaceae</taxon>
        <taxon>BOP clade</taxon>
        <taxon>Oryzoideae</taxon>
        <taxon>Oryzeae</taxon>
        <taxon>Oryzinae</taxon>
        <taxon>Oryza</taxon>
        <taxon>Oryza meyeriana</taxon>
    </lineage>
</organism>
<dbReference type="EMBL" id="SPHZ02000003">
    <property type="protein sequence ID" value="KAF0928105.1"/>
    <property type="molecule type" value="Genomic_DNA"/>
</dbReference>
<reference evidence="2 3" key="1">
    <citation type="submission" date="2019-11" db="EMBL/GenBank/DDBJ databases">
        <title>Whole genome sequence of Oryza granulata.</title>
        <authorList>
            <person name="Li W."/>
        </authorList>
    </citation>
    <scope>NUCLEOTIDE SEQUENCE [LARGE SCALE GENOMIC DNA]</scope>
    <source>
        <strain evidence="3">cv. Menghai</strain>
        <tissue evidence="2">Leaf</tissue>
    </source>
</reference>
<protein>
    <submittedName>
        <fullName evidence="2">Uncharacterized protein</fullName>
    </submittedName>
</protein>
<feature type="compositionally biased region" description="Pro residues" evidence="1">
    <location>
        <begin position="72"/>
        <end position="85"/>
    </location>
</feature>
<feature type="region of interest" description="Disordered" evidence="1">
    <location>
        <begin position="63"/>
        <end position="85"/>
    </location>
</feature>
<sequence>MRHPHPPDPSPTSSLALATTPFPGPAYPVAPKSPPLARLIPSLRHPAFELAASWIKSGPPLLPRNTGEVATPSPPPPIKPAPKVPFSPHLSIPAAPLLTPPSSTTPPTFLLTLPCSPLCSAELK</sequence>
<evidence type="ECO:0000256" key="1">
    <source>
        <dbReference type="SAM" id="MobiDB-lite"/>
    </source>
</evidence>
<feature type="region of interest" description="Disordered" evidence="1">
    <location>
        <begin position="1"/>
        <end position="29"/>
    </location>
</feature>
<accession>A0A6G1EU30</accession>
<evidence type="ECO:0000313" key="3">
    <source>
        <dbReference type="Proteomes" id="UP000479710"/>
    </source>
</evidence>
<evidence type="ECO:0000313" key="2">
    <source>
        <dbReference type="EMBL" id="KAF0928105.1"/>
    </source>
</evidence>
<dbReference type="AlphaFoldDB" id="A0A6G1EU30"/>
<gene>
    <name evidence="2" type="ORF">E2562_037915</name>
</gene>
<name>A0A6G1EU30_9ORYZ</name>
<keyword evidence="3" id="KW-1185">Reference proteome</keyword>
<dbReference type="Proteomes" id="UP000479710">
    <property type="component" value="Unassembled WGS sequence"/>
</dbReference>